<reference evidence="1 2" key="1">
    <citation type="submission" date="2018-10" db="EMBL/GenBank/DDBJ databases">
        <authorList>
            <consortium name="IHU Genomes"/>
        </authorList>
    </citation>
    <scope>NUCLEOTIDE SEQUENCE [LARGE SCALE GENOMIC DNA]</scope>
    <source>
        <strain evidence="1 2">A1</strain>
    </source>
</reference>
<dbReference type="EMBL" id="UPSH01000001">
    <property type="protein sequence ID" value="VBB17979.1"/>
    <property type="molecule type" value="Genomic_DNA"/>
</dbReference>
<evidence type="ECO:0000313" key="2">
    <source>
        <dbReference type="Proteomes" id="UP000594342"/>
    </source>
</evidence>
<organism evidence="1 2">
    <name type="scientific">Yasminevirus sp. GU-2018</name>
    <dbReference type="NCBI Taxonomy" id="2420051"/>
    <lineage>
        <taxon>Viruses</taxon>
        <taxon>Varidnaviria</taxon>
        <taxon>Bamfordvirae</taxon>
        <taxon>Nucleocytoviricota</taxon>
        <taxon>Megaviricetes</taxon>
        <taxon>Imitervirales</taxon>
        <taxon>Mimiviridae</taxon>
        <taxon>Klosneuvirinae</taxon>
        <taxon>Yasminevirus</taxon>
        <taxon>Yasminevirus saudimassiliense</taxon>
    </lineage>
</organism>
<accession>A0A5K0U7K0</accession>
<evidence type="ECO:0000313" key="1">
    <source>
        <dbReference type="EMBL" id="VBB17979.1"/>
    </source>
</evidence>
<keyword evidence="2" id="KW-1185">Reference proteome</keyword>
<gene>
    <name evidence="1" type="ORF">YASMINEVIRUS_442</name>
</gene>
<protein>
    <submittedName>
        <fullName evidence="1">Uncharacterized protein</fullName>
    </submittedName>
</protein>
<dbReference type="Proteomes" id="UP000594342">
    <property type="component" value="Unassembled WGS sequence"/>
</dbReference>
<comment type="caution">
    <text evidence="1">The sequence shown here is derived from an EMBL/GenBank/DDBJ whole genome shotgun (WGS) entry which is preliminary data.</text>
</comment>
<proteinExistence type="predicted"/>
<sequence>MNRSRQRQFLTGANGGYSTDIVTGQSELQNTNGFNGSTDSAYVGTYNTSYQGGIDGSVHLGPIDYTNPRNTIHNNIGDRVLAEQVFDNRLFIDSEFRDYSKHPDPFKFVIKFGGVDPQTESVQVEVDGNDYSYTKYLSGDTTVVMDRTFKNIKAVVVNTLILPYAIEFKTKENGAYEKSGRKLEKMFYKYIILKINELCNGRSFSNNKAFGQESFIMKIDDETCSNHHRWIPVSNHVSYPDSRLRVIDRLTVEICNDKGERLCPKLDGKPHDFFGEYRKLIDKILLLQKKGGKTSEEEIVKLTPKLESLKHIVSCLSPELHVTFCSLDPQIQTLPQY</sequence>
<name>A0A5K0U7K0_9VIRU</name>